<comment type="caution">
    <text evidence="27">The sequence shown here is derived from an EMBL/GenBank/DDBJ whole genome shotgun (WGS) entry which is preliminary data.</text>
</comment>
<evidence type="ECO:0000256" key="5">
    <source>
        <dbReference type="ARBA" id="ARBA00012438"/>
    </source>
</evidence>
<evidence type="ECO:0000256" key="14">
    <source>
        <dbReference type="ARBA" id="ARBA00022842"/>
    </source>
</evidence>
<dbReference type="PROSITE" id="PS50885">
    <property type="entry name" value="HAMP"/>
    <property type="match status" value="1"/>
</dbReference>
<dbReference type="PROSITE" id="PS50109">
    <property type="entry name" value="HIS_KIN"/>
    <property type="match status" value="1"/>
</dbReference>
<evidence type="ECO:0000256" key="16">
    <source>
        <dbReference type="ARBA" id="ARBA00022989"/>
    </source>
</evidence>
<dbReference type="PANTHER" id="PTHR44936:SF9">
    <property type="entry name" value="SENSOR PROTEIN CREC"/>
    <property type="match status" value="1"/>
</dbReference>
<dbReference type="Pfam" id="PF00512">
    <property type="entry name" value="HisKA"/>
    <property type="match status" value="1"/>
</dbReference>
<dbReference type="CDD" id="cd00075">
    <property type="entry name" value="HATPase"/>
    <property type="match status" value="1"/>
</dbReference>
<evidence type="ECO:0000313" key="28">
    <source>
        <dbReference type="Proteomes" id="UP000291591"/>
    </source>
</evidence>
<proteinExistence type="predicted"/>
<dbReference type="GO" id="GO:0005524">
    <property type="term" value="F:ATP binding"/>
    <property type="evidence" value="ECO:0007669"/>
    <property type="project" value="UniProtKB-KW"/>
</dbReference>
<evidence type="ECO:0000256" key="9">
    <source>
        <dbReference type="ARBA" id="ARBA00022692"/>
    </source>
</evidence>
<keyword evidence="28" id="KW-1185">Reference proteome</keyword>
<evidence type="ECO:0000256" key="2">
    <source>
        <dbReference type="ARBA" id="ARBA00001936"/>
    </source>
</evidence>
<dbReference type="EMBL" id="SHKL01000001">
    <property type="protein sequence ID" value="RZT86826.1"/>
    <property type="molecule type" value="Genomic_DNA"/>
</dbReference>
<name>A0A4Q7UY27_PSEST</name>
<evidence type="ECO:0000256" key="18">
    <source>
        <dbReference type="ARBA" id="ARBA00023016"/>
    </source>
</evidence>
<keyword evidence="9 24" id="KW-0812">Transmembrane</keyword>
<feature type="region of interest" description="Disordered" evidence="23">
    <location>
        <begin position="50"/>
        <end position="69"/>
    </location>
</feature>
<dbReference type="SUPFAM" id="SSF47384">
    <property type="entry name" value="Homodimeric domain of signal transducing histidine kinase"/>
    <property type="match status" value="1"/>
</dbReference>
<evidence type="ECO:0000256" key="23">
    <source>
        <dbReference type="SAM" id="MobiDB-lite"/>
    </source>
</evidence>
<dbReference type="InterPro" id="IPR003660">
    <property type="entry name" value="HAMP_dom"/>
</dbReference>
<dbReference type="SUPFAM" id="SSF55874">
    <property type="entry name" value="ATPase domain of HSP90 chaperone/DNA topoisomerase II/histidine kinase"/>
    <property type="match status" value="1"/>
</dbReference>
<dbReference type="GO" id="GO:0005886">
    <property type="term" value="C:plasma membrane"/>
    <property type="evidence" value="ECO:0007669"/>
    <property type="project" value="UniProtKB-SubCell"/>
</dbReference>
<dbReference type="Pfam" id="PF02518">
    <property type="entry name" value="HATPase_c"/>
    <property type="match status" value="1"/>
</dbReference>
<evidence type="ECO:0000256" key="6">
    <source>
        <dbReference type="ARBA" id="ARBA00022475"/>
    </source>
</evidence>
<feature type="domain" description="HAMP" evidence="26">
    <location>
        <begin position="168"/>
        <end position="220"/>
    </location>
</feature>
<evidence type="ECO:0000256" key="7">
    <source>
        <dbReference type="ARBA" id="ARBA00022553"/>
    </source>
</evidence>
<dbReference type="InterPro" id="IPR036097">
    <property type="entry name" value="HisK_dim/P_sf"/>
</dbReference>
<evidence type="ECO:0000256" key="20">
    <source>
        <dbReference type="ARBA" id="ARBA00023211"/>
    </source>
</evidence>
<comment type="cofactor">
    <cofactor evidence="2">
        <name>Mn(2+)</name>
        <dbReference type="ChEBI" id="CHEBI:29035"/>
    </cofactor>
</comment>
<dbReference type="AlphaFoldDB" id="A0A4Q7UY27"/>
<dbReference type="PANTHER" id="PTHR44936">
    <property type="entry name" value="SENSOR PROTEIN CREC"/>
    <property type="match status" value="1"/>
</dbReference>
<feature type="compositionally biased region" description="Low complexity" evidence="23">
    <location>
        <begin position="418"/>
        <end position="438"/>
    </location>
</feature>
<feature type="transmembrane region" description="Helical" evidence="24">
    <location>
        <begin position="142"/>
        <end position="163"/>
    </location>
</feature>
<evidence type="ECO:0000256" key="24">
    <source>
        <dbReference type="SAM" id="Phobius"/>
    </source>
</evidence>
<dbReference type="RefSeq" id="WP_130291061.1">
    <property type="nucleotide sequence ID" value="NZ_SHKL01000001.1"/>
</dbReference>
<evidence type="ECO:0000256" key="15">
    <source>
        <dbReference type="ARBA" id="ARBA00022912"/>
    </source>
</evidence>
<evidence type="ECO:0000256" key="8">
    <source>
        <dbReference type="ARBA" id="ARBA00022679"/>
    </source>
</evidence>
<dbReference type="SMART" id="SM00387">
    <property type="entry name" value="HATPase_c"/>
    <property type="match status" value="1"/>
</dbReference>
<dbReference type="Gene3D" id="6.10.340.10">
    <property type="match status" value="1"/>
</dbReference>
<dbReference type="EC" id="2.7.13.3" evidence="5"/>
<dbReference type="Proteomes" id="UP000291591">
    <property type="component" value="Unassembled WGS sequence"/>
</dbReference>
<evidence type="ECO:0000313" key="27">
    <source>
        <dbReference type="EMBL" id="RZT86826.1"/>
    </source>
</evidence>
<evidence type="ECO:0000256" key="12">
    <source>
        <dbReference type="ARBA" id="ARBA00022801"/>
    </source>
</evidence>
<keyword evidence="16 24" id="KW-1133">Transmembrane helix</keyword>
<keyword evidence="11 27" id="KW-0418">Kinase</keyword>
<keyword evidence="8" id="KW-0808">Transferase</keyword>
<evidence type="ECO:0000256" key="1">
    <source>
        <dbReference type="ARBA" id="ARBA00000085"/>
    </source>
</evidence>
<dbReference type="InterPro" id="IPR004358">
    <property type="entry name" value="Sig_transdc_His_kin-like_C"/>
</dbReference>
<keyword evidence="20" id="KW-0464">Manganese</keyword>
<dbReference type="InterPro" id="IPR003594">
    <property type="entry name" value="HATPase_dom"/>
</dbReference>
<keyword evidence="19" id="KW-0843">Virulence</keyword>
<keyword evidence="12" id="KW-0378">Hydrolase</keyword>
<comment type="catalytic activity">
    <reaction evidence="1">
        <text>ATP + protein L-histidine = ADP + protein N-phospho-L-histidine.</text>
        <dbReference type="EC" id="2.7.13.3"/>
    </reaction>
</comment>
<dbReference type="SMART" id="SM00388">
    <property type="entry name" value="HisKA"/>
    <property type="match status" value="1"/>
</dbReference>
<dbReference type="Gene3D" id="3.30.565.10">
    <property type="entry name" value="Histidine kinase-like ATPase, C-terminal domain"/>
    <property type="match status" value="1"/>
</dbReference>
<evidence type="ECO:0000256" key="17">
    <source>
        <dbReference type="ARBA" id="ARBA00023012"/>
    </source>
</evidence>
<dbReference type="InterPro" id="IPR005467">
    <property type="entry name" value="His_kinase_dom"/>
</dbReference>
<evidence type="ECO:0000256" key="4">
    <source>
        <dbReference type="ARBA" id="ARBA00004651"/>
    </source>
</evidence>
<feature type="region of interest" description="Disordered" evidence="23">
    <location>
        <begin position="418"/>
        <end position="444"/>
    </location>
</feature>
<keyword evidence="7" id="KW-0597">Phosphoprotein</keyword>
<keyword evidence="13" id="KW-0067">ATP-binding</keyword>
<keyword evidence="6" id="KW-1003">Cell membrane</keyword>
<dbReference type="CDD" id="cd00082">
    <property type="entry name" value="HisKA"/>
    <property type="match status" value="1"/>
</dbReference>
<evidence type="ECO:0000256" key="3">
    <source>
        <dbReference type="ARBA" id="ARBA00001946"/>
    </source>
</evidence>
<dbReference type="OrthoDB" id="5499837at2"/>
<evidence type="ECO:0000256" key="22">
    <source>
        <dbReference type="ARBA" id="ARBA00041776"/>
    </source>
</evidence>
<feature type="compositionally biased region" description="Basic and acidic residues" evidence="23">
    <location>
        <begin position="51"/>
        <end position="60"/>
    </location>
</feature>
<evidence type="ECO:0000256" key="19">
    <source>
        <dbReference type="ARBA" id="ARBA00023026"/>
    </source>
</evidence>
<dbReference type="Gene3D" id="1.10.287.130">
    <property type="match status" value="1"/>
</dbReference>
<dbReference type="InterPro" id="IPR050980">
    <property type="entry name" value="2C_sensor_his_kinase"/>
</dbReference>
<organism evidence="27 28">
    <name type="scientific">Pseudonocardia sediminis</name>
    <dbReference type="NCBI Taxonomy" id="1397368"/>
    <lineage>
        <taxon>Bacteria</taxon>
        <taxon>Bacillati</taxon>
        <taxon>Actinomycetota</taxon>
        <taxon>Actinomycetes</taxon>
        <taxon>Pseudonocardiales</taxon>
        <taxon>Pseudonocardiaceae</taxon>
        <taxon>Pseudonocardia</taxon>
    </lineage>
</organism>
<keyword evidence="24" id="KW-0472">Membrane</keyword>
<keyword evidence="14" id="KW-0460">Magnesium</keyword>
<evidence type="ECO:0000256" key="13">
    <source>
        <dbReference type="ARBA" id="ARBA00022840"/>
    </source>
</evidence>
<dbReference type="InterPro" id="IPR003661">
    <property type="entry name" value="HisK_dim/P_dom"/>
</dbReference>
<accession>A0A4Q7UY27</accession>
<comment type="cofactor">
    <cofactor evidence="3">
        <name>Mg(2+)</name>
        <dbReference type="ChEBI" id="CHEBI:18420"/>
    </cofactor>
</comment>
<sequence>MRSRIVGLALTAVAFAVALFGIPLAIGLAHLAVTEEQASMQRLAGFTARSVQDDMSHDRTPSALPDGPDDTDIAVYDGDNDLVLGDGPRRGDASVEYILSDRSTSRPDDGDLTVTTPVRDGEDIIGAVRVSTPTSAVYGGLLPVWLGMAALAGIVLVAAWLLARRLALRLSGPLERIAADADRLGDGDFGIRPRPAGIVEMDRASDALGRTARRLDDLLARERAFSAEASHQLRTPLAGLRLRLESVVDHPERLTRETVEDGLASIDRLERTIDELLVLARERQVRSAPADLAALLAEAEHEWSDRLAHEGRSITTARPSDLPDPDASAAAVRQILGVLLDNACLHGAGAVSISAREAGESAIAVDVADDGPGIPASALLGENGSQGMGLPLARRLAEAEGGRLTARQSPSVVTLLLPLGPHDAAGAPGPARDAAAPPELDRTR</sequence>
<protein>
    <recommendedName>
        <fullName evidence="21">Signal transduction histidine-protein kinase/phosphatase MprB</fullName>
        <ecNumber evidence="5">2.7.13.3</ecNumber>
    </recommendedName>
    <alternativeName>
        <fullName evidence="22">Mycobacterial persistence regulator B</fullName>
    </alternativeName>
</protein>
<evidence type="ECO:0000259" key="26">
    <source>
        <dbReference type="PROSITE" id="PS50885"/>
    </source>
</evidence>
<evidence type="ECO:0000256" key="11">
    <source>
        <dbReference type="ARBA" id="ARBA00022777"/>
    </source>
</evidence>
<feature type="domain" description="Histidine kinase" evidence="25">
    <location>
        <begin position="228"/>
        <end position="421"/>
    </location>
</feature>
<gene>
    <name evidence="27" type="ORF">EV383_3725</name>
</gene>
<comment type="subcellular location">
    <subcellularLocation>
        <location evidence="4">Cell membrane</location>
        <topology evidence="4">Multi-pass membrane protein</topology>
    </subcellularLocation>
</comment>
<keyword evidence="10" id="KW-0547">Nucleotide-binding</keyword>
<evidence type="ECO:0000259" key="25">
    <source>
        <dbReference type="PROSITE" id="PS50109"/>
    </source>
</evidence>
<dbReference type="PRINTS" id="PR00344">
    <property type="entry name" value="BCTRLSENSOR"/>
</dbReference>
<evidence type="ECO:0000256" key="10">
    <source>
        <dbReference type="ARBA" id="ARBA00022741"/>
    </source>
</evidence>
<keyword evidence="18" id="KW-0346">Stress response</keyword>
<dbReference type="InterPro" id="IPR036890">
    <property type="entry name" value="HATPase_C_sf"/>
</dbReference>
<reference evidence="27 28" key="1">
    <citation type="submission" date="2019-02" db="EMBL/GenBank/DDBJ databases">
        <title>Sequencing the genomes of 1000 actinobacteria strains.</title>
        <authorList>
            <person name="Klenk H.-P."/>
        </authorList>
    </citation>
    <scope>NUCLEOTIDE SEQUENCE [LARGE SCALE GENOMIC DNA]</scope>
    <source>
        <strain evidence="27 28">DSM 45779</strain>
    </source>
</reference>
<evidence type="ECO:0000256" key="21">
    <source>
        <dbReference type="ARBA" id="ARBA00040454"/>
    </source>
</evidence>
<dbReference type="GO" id="GO:0000155">
    <property type="term" value="F:phosphorelay sensor kinase activity"/>
    <property type="evidence" value="ECO:0007669"/>
    <property type="project" value="InterPro"/>
</dbReference>
<dbReference type="GO" id="GO:0004721">
    <property type="term" value="F:phosphoprotein phosphatase activity"/>
    <property type="evidence" value="ECO:0007669"/>
    <property type="project" value="UniProtKB-KW"/>
</dbReference>
<keyword evidence="17" id="KW-0902">Two-component regulatory system</keyword>
<keyword evidence="15" id="KW-0904">Protein phosphatase</keyword>